<evidence type="ECO:0000313" key="2">
    <source>
        <dbReference type="Proteomes" id="UP001295423"/>
    </source>
</evidence>
<comment type="caution">
    <text evidence="1">The sequence shown here is derived from an EMBL/GenBank/DDBJ whole genome shotgun (WGS) entry which is preliminary data.</text>
</comment>
<evidence type="ECO:0000313" key="1">
    <source>
        <dbReference type="EMBL" id="CAJ1942334.1"/>
    </source>
</evidence>
<sequence>MKLLGRNTSLRVFIQAVIIWVLFEQVRVFFRLDDPSSNTSSSGTPSTWLPEHNVLKLLDDYKKAHNVDTLNAAAAAAADASNNTRVYVVGQYSCPFQAGNRIFHFLNAFVHAVILDKPLVWKYCTTNRICPRHGKVEDCNQVLNRADWIPSYQAFVLGSANNPKTELLHGRGRHLKREDILNVSKREIALDQLRYPDATDVVLETRILERPFLGAWLTAPEIREKNILSLEAYARARMLFAAGSDFAYGALFHVAFQIDPSILPEDESLAKLKLEHPYSTSLAMHSRHQQKLDPGNDTSTEELCLKKAYQMTRKSSGFLHAPPPCAMVLMSDRSVTLDGLQQTRPSGCTPVLATHQKGQSFRSEHGEFAGAGFFQDLALAQHAKDAVVLTYRSSASELMRTVWRYQRFMTNQTGKIVACTIRDPNGTQCDCTSERIGPR</sequence>
<accession>A0AAD2CUS3</accession>
<proteinExistence type="predicted"/>
<keyword evidence="2" id="KW-1185">Reference proteome</keyword>
<protein>
    <recommendedName>
        <fullName evidence="3">O-fucosyltransferase family protein</fullName>
    </recommendedName>
</protein>
<dbReference type="EMBL" id="CAKOGP040001112">
    <property type="protein sequence ID" value="CAJ1942334.1"/>
    <property type="molecule type" value="Genomic_DNA"/>
</dbReference>
<gene>
    <name evidence="1" type="ORF">CYCCA115_LOCUS7895</name>
</gene>
<reference evidence="1" key="1">
    <citation type="submission" date="2023-08" db="EMBL/GenBank/DDBJ databases">
        <authorList>
            <person name="Audoor S."/>
            <person name="Bilcke G."/>
        </authorList>
    </citation>
    <scope>NUCLEOTIDE SEQUENCE</scope>
</reference>
<dbReference type="AlphaFoldDB" id="A0AAD2CUS3"/>
<evidence type="ECO:0008006" key="3">
    <source>
        <dbReference type="Google" id="ProtNLM"/>
    </source>
</evidence>
<organism evidence="1 2">
    <name type="scientific">Cylindrotheca closterium</name>
    <dbReference type="NCBI Taxonomy" id="2856"/>
    <lineage>
        <taxon>Eukaryota</taxon>
        <taxon>Sar</taxon>
        <taxon>Stramenopiles</taxon>
        <taxon>Ochrophyta</taxon>
        <taxon>Bacillariophyta</taxon>
        <taxon>Bacillariophyceae</taxon>
        <taxon>Bacillariophycidae</taxon>
        <taxon>Bacillariales</taxon>
        <taxon>Bacillariaceae</taxon>
        <taxon>Cylindrotheca</taxon>
    </lineage>
</organism>
<dbReference type="Proteomes" id="UP001295423">
    <property type="component" value="Unassembled WGS sequence"/>
</dbReference>
<name>A0AAD2CUS3_9STRA</name>